<dbReference type="AlphaFoldDB" id="A0A6A3QC77"/>
<comment type="caution">
    <text evidence="2">The sequence shown here is derived from an EMBL/GenBank/DDBJ whole genome shotgun (WGS) entry which is preliminary data.</text>
</comment>
<evidence type="ECO:0000256" key="1">
    <source>
        <dbReference type="SAM" id="Coils"/>
    </source>
</evidence>
<evidence type="ECO:0000313" key="3">
    <source>
        <dbReference type="EMBL" id="KAE9180653.1"/>
    </source>
</evidence>
<protein>
    <submittedName>
        <fullName evidence="2">Uncharacterized protein</fullName>
    </submittedName>
</protein>
<accession>A0A6A3QC77</accession>
<sequence length="92" mass="9941">MAWPMSGSFRGGLLAGNLQMRRVAPMRRTSSSARISSGHEECRNSPVILGVCVHEVVGISANVQAEMAEKNVQAEMAENEVQADMAENEPVQ</sequence>
<proteinExistence type="predicted"/>
<evidence type="ECO:0000313" key="4">
    <source>
        <dbReference type="Proteomes" id="UP000441208"/>
    </source>
</evidence>
<organism evidence="2 4">
    <name type="scientific">Phytophthora fragariae</name>
    <dbReference type="NCBI Taxonomy" id="53985"/>
    <lineage>
        <taxon>Eukaryota</taxon>
        <taxon>Sar</taxon>
        <taxon>Stramenopiles</taxon>
        <taxon>Oomycota</taxon>
        <taxon>Peronosporomycetes</taxon>
        <taxon>Peronosporales</taxon>
        <taxon>Peronosporaceae</taxon>
        <taxon>Phytophthora</taxon>
    </lineage>
</organism>
<evidence type="ECO:0000313" key="2">
    <source>
        <dbReference type="EMBL" id="KAE9073316.1"/>
    </source>
</evidence>
<evidence type="ECO:0000313" key="5">
    <source>
        <dbReference type="Proteomes" id="UP000476176"/>
    </source>
</evidence>
<gene>
    <name evidence="3" type="ORF">PF004_g24777</name>
    <name evidence="2" type="ORF">PF007_g25854</name>
</gene>
<reference evidence="2 4" key="1">
    <citation type="submission" date="2018-08" db="EMBL/GenBank/DDBJ databases">
        <title>Genomic investigation of the strawberry pathogen Phytophthora fragariae indicates pathogenicity is determined by transcriptional variation in three key races.</title>
        <authorList>
            <person name="Adams T.M."/>
            <person name="Armitage A.D."/>
            <person name="Sobczyk M.K."/>
            <person name="Bates H.J."/>
            <person name="Dunwell J.M."/>
            <person name="Nellist C.F."/>
            <person name="Harrison R.J."/>
        </authorList>
    </citation>
    <scope>NUCLEOTIDE SEQUENCE [LARGE SCALE GENOMIC DNA]</scope>
    <source>
        <strain evidence="3 5">BC-23</strain>
        <strain evidence="2 4">NOV-71</strain>
    </source>
</reference>
<dbReference type="EMBL" id="QXFZ01002841">
    <property type="protein sequence ID" value="KAE9073316.1"/>
    <property type="molecule type" value="Genomic_DNA"/>
</dbReference>
<dbReference type="Proteomes" id="UP000476176">
    <property type="component" value="Unassembled WGS sequence"/>
</dbReference>
<dbReference type="EMBL" id="QXGC01002891">
    <property type="protein sequence ID" value="KAE9180653.1"/>
    <property type="molecule type" value="Genomic_DNA"/>
</dbReference>
<feature type="coiled-coil region" evidence="1">
    <location>
        <begin position="60"/>
        <end position="89"/>
    </location>
</feature>
<name>A0A6A3QC77_9STRA</name>
<keyword evidence="1" id="KW-0175">Coiled coil</keyword>
<dbReference type="Proteomes" id="UP000441208">
    <property type="component" value="Unassembled WGS sequence"/>
</dbReference>